<accession>A0A382BXA0</accession>
<organism evidence="1">
    <name type="scientific">marine metagenome</name>
    <dbReference type="NCBI Taxonomy" id="408172"/>
    <lineage>
        <taxon>unclassified sequences</taxon>
        <taxon>metagenomes</taxon>
        <taxon>ecological metagenomes</taxon>
    </lineage>
</organism>
<dbReference type="EMBL" id="UINC01031802">
    <property type="protein sequence ID" value="SVB18420.1"/>
    <property type="molecule type" value="Genomic_DNA"/>
</dbReference>
<protein>
    <submittedName>
        <fullName evidence="1">Uncharacterized protein</fullName>
    </submittedName>
</protein>
<name>A0A382BXA0_9ZZZZ</name>
<sequence>MRLTKKPFFNIGLLWVNLFWGCASNSSYPFDQEDVLAAQKLYGVEFNEAEID</sequence>
<feature type="non-terminal residue" evidence="1">
    <location>
        <position position="52"/>
    </location>
</feature>
<evidence type="ECO:0000313" key="1">
    <source>
        <dbReference type="EMBL" id="SVB18420.1"/>
    </source>
</evidence>
<gene>
    <name evidence="1" type="ORF">METZ01_LOCUS171274</name>
</gene>
<reference evidence="1" key="1">
    <citation type="submission" date="2018-05" db="EMBL/GenBank/DDBJ databases">
        <authorList>
            <person name="Lanie J.A."/>
            <person name="Ng W.-L."/>
            <person name="Kazmierczak K.M."/>
            <person name="Andrzejewski T.M."/>
            <person name="Davidsen T.M."/>
            <person name="Wayne K.J."/>
            <person name="Tettelin H."/>
            <person name="Glass J.I."/>
            <person name="Rusch D."/>
            <person name="Podicherti R."/>
            <person name="Tsui H.-C.T."/>
            <person name="Winkler M.E."/>
        </authorList>
    </citation>
    <scope>NUCLEOTIDE SEQUENCE</scope>
</reference>
<dbReference type="AlphaFoldDB" id="A0A382BXA0"/>
<proteinExistence type="predicted"/>